<evidence type="ECO:0000313" key="2">
    <source>
        <dbReference type="EMBL" id="SAM66335.1"/>
    </source>
</evidence>
<feature type="region of interest" description="Disordered" evidence="1">
    <location>
        <begin position="121"/>
        <end position="151"/>
    </location>
</feature>
<dbReference type="AlphaFoldDB" id="A0A1C3H547"/>
<protein>
    <submittedName>
        <fullName evidence="2">Uncharacterized protein</fullName>
    </submittedName>
</protein>
<dbReference type="Proteomes" id="UP000190837">
    <property type="component" value="Unassembled WGS sequence"/>
</dbReference>
<evidence type="ECO:0000256" key="1">
    <source>
        <dbReference type="SAM" id="MobiDB-lite"/>
    </source>
</evidence>
<reference evidence="3" key="1">
    <citation type="submission" date="2016-04" db="EMBL/GenBank/DDBJ databases">
        <authorList>
            <person name="Tagini F."/>
        </authorList>
    </citation>
    <scope>NUCLEOTIDE SEQUENCE [LARGE SCALE GENOMIC DNA]</scope>
    <source>
        <strain evidence="3">CHUV0807</strain>
    </source>
</reference>
<dbReference type="EMBL" id="FKLO01000054">
    <property type="protein sequence ID" value="SAM66335.1"/>
    <property type="molecule type" value="Genomic_DNA"/>
</dbReference>
<proteinExistence type="predicted"/>
<accession>A0A1C3H547</accession>
<sequence>MKYRLRSPIRHGGKRIEPPAVVELTLVEAAPLLAAGVIERAADTPAQGWLALDAQTIADLLAPLDLKRKPALKKALELLREQVEGSTTEDGIALAIRDEDLTQADLDAAWALLTAPAAAAEASADPVAEAGETAPADEVDTPPEGEAGAQP</sequence>
<name>A0A1C3H547_9GAMM</name>
<organism evidence="2 3">
    <name type="scientific">Cardiobacterium hominis</name>
    <dbReference type="NCBI Taxonomy" id="2718"/>
    <lineage>
        <taxon>Bacteria</taxon>
        <taxon>Pseudomonadati</taxon>
        <taxon>Pseudomonadota</taxon>
        <taxon>Gammaproteobacteria</taxon>
        <taxon>Cardiobacteriales</taxon>
        <taxon>Cardiobacteriaceae</taxon>
        <taxon>Cardiobacterium</taxon>
    </lineage>
</organism>
<feature type="compositionally biased region" description="Low complexity" evidence="1">
    <location>
        <begin position="121"/>
        <end position="130"/>
    </location>
</feature>
<gene>
    <name evidence="2" type="ORF">CHUV0807_1605</name>
</gene>
<evidence type="ECO:0000313" key="3">
    <source>
        <dbReference type="Proteomes" id="UP000190837"/>
    </source>
</evidence>
<dbReference type="RefSeq" id="WP_079541046.1">
    <property type="nucleotide sequence ID" value="NZ_FKLO01000054.1"/>
</dbReference>